<organism evidence="2 3">
    <name type="scientific">Aduncisulcus paluster</name>
    <dbReference type="NCBI Taxonomy" id="2918883"/>
    <lineage>
        <taxon>Eukaryota</taxon>
        <taxon>Metamonada</taxon>
        <taxon>Carpediemonas-like organisms</taxon>
        <taxon>Aduncisulcus</taxon>
    </lineage>
</organism>
<feature type="compositionally biased region" description="Basic and acidic residues" evidence="1">
    <location>
        <begin position="395"/>
        <end position="408"/>
    </location>
</feature>
<feature type="region of interest" description="Disordered" evidence="1">
    <location>
        <begin position="370"/>
        <end position="416"/>
    </location>
</feature>
<dbReference type="Proteomes" id="UP001057375">
    <property type="component" value="Unassembled WGS sequence"/>
</dbReference>
<feature type="compositionally biased region" description="Basic and acidic residues" evidence="1">
    <location>
        <begin position="462"/>
        <end position="475"/>
    </location>
</feature>
<gene>
    <name evidence="2" type="ORF">ADUPG1_007746</name>
</gene>
<feature type="compositionally biased region" description="Basic residues" evidence="1">
    <location>
        <begin position="338"/>
        <end position="349"/>
    </location>
</feature>
<keyword evidence="3" id="KW-1185">Reference proteome</keyword>
<feature type="region of interest" description="Disordered" evidence="1">
    <location>
        <begin position="628"/>
        <end position="647"/>
    </location>
</feature>
<protein>
    <submittedName>
        <fullName evidence="2">Uncharacterized protein</fullName>
    </submittedName>
</protein>
<evidence type="ECO:0000256" key="1">
    <source>
        <dbReference type="SAM" id="MobiDB-lite"/>
    </source>
</evidence>
<feature type="compositionally biased region" description="Polar residues" evidence="1">
    <location>
        <begin position="325"/>
        <end position="335"/>
    </location>
</feature>
<sequence length="647" mass="73229">MNLRKEQVLAFEYIITIFNSPQGWITSIRKTDALLSDKTVIISSNPSIVNIEKLENHIIGTSDLSMKEYVEKLPCDDTQFMLFYSRDQFLQHFKTPKYNMILSVAPYPESKECNLFERSAVYIGSIIDYVKQILSDSIGKDNFTIVSTEHKSGRKPKVRIRIQFTINWYSLLFSMLDCFFVYTNLPKLPSKDPSETQTIRSLFLVISRIPPTSQIPTDDDRAIHVNRTDLQSSSGVVTSFRIRMLLEHKYGMIKSWSWHNAHMAWSTGTICFHSMNSAQNILHDAGLKIHTYLIEFFPYKKKNQNCFIVPPHDTIKFEAAKRTSEGISTHPSSDLLTKHRMHRKRKRGSKAYPLSVQSILEGSKVKFTGDMSTVEESSRSKTDPTATTSDSISKYSKEEARDAGKSESQDVQPSDQTIDEHWDAFHAKDDIMKFTGDMSTVEEASRSKTDPTATTSDSISKYSKEEARDAGKSESQDVQPSDQTIDEHWDAFHAKDDISEEEKEEGDKKESLESKQSAFSLDDEISYSYYDEEVESSSSSSVTLNTNCYLQCVVNEGMQLFDADEEVVESFVPSGGTLNPSEVHKEQISTLPEELNYLESSFMHMSEFVGVVFGALQGMTGCACANQEEDPLIDEPSVGEESDSKKL</sequence>
<proteinExistence type="predicted"/>
<evidence type="ECO:0000313" key="3">
    <source>
        <dbReference type="Proteomes" id="UP001057375"/>
    </source>
</evidence>
<dbReference type="EMBL" id="BQXS01010803">
    <property type="protein sequence ID" value="GKT34386.1"/>
    <property type="molecule type" value="Genomic_DNA"/>
</dbReference>
<feature type="compositionally biased region" description="Polar residues" evidence="1">
    <location>
        <begin position="383"/>
        <end position="394"/>
    </location>
</feature>
<reference evidence="2" key="1">
    <citation type="submission" date="2022-03" db="EMBL/GenBank/DDBJ databases">
        <title>Draft genome sequence of Aduncisulcus paluster, a free-living microaerophilic Fornicata.</title>
        <authorList>
            <person name="Yuyama I."/>
            <person name="Kume K."/>
            <person name="Tamura T."/>
            <person name="Inagaki Y."/>
            <person name="Hashimoto T."/>
        </authorList>
    </citation>
    <scope>NUCLEOTIDE SEQUENCE</scope>
    <source>
        <strain evidence="2">NY0171</strain>
    </source>
</reference>
<feature type="compositionally biased region" description="Acidic residues" evidence="1">
    <location>
        <begin position="628"/>
        <end position="641"/>
    </location>
</feature>
<evidence type="ECO:0000313" key="2">
    <source>
        <dbReference type="EMBL" id="GKT34386.1"/>
    </source>
</evidence>
<accession>A0ABQ5KQW3</accession>
<feature type="region of interest" description="Disordered" evidence="1">
    <location>
        <begin position="322"/>
        <end position="353"/>
    </location>
</feature>
<feature type="region of interest" description="Disordered" evidence="1">
    <location>
        <begin position="439"/>
        <end position="484"/>
    </location>
</feature>
<feature type="compositionally biased region" description="Polar residues" evidence="1">
    <location>
        <begin position="450"/>
        <end position="461"/>
    </location>
</feature>
<name>A0ABQ5KQW3_9EUKA</name>
<comment type="caution">
    <text evidence="2">The sequence shown here is derived from an EMBL/GenBank/DDBJ whole genome shotgun (WGS) entry which is preliminary data.</text>
</comment>